<dbReference type="EMBL" id="AJVK01015191">
    <property type="status" value="NOT_ANNOTATED_CDS"/>
    <property type="molecule type" value="Genomic_DNA"/>
</dbReference>
<evidence type="ECO:0000313" key="2">
    <source>
        <dbReference type="Proteomes" id="UP000092462"/>
    </source>
</evidence>
<reference evidence="1" key="1">
    <citation type="submission" date="2022-08" db="UniProtKB">
        <authorList>
            <consortium name="EnsemblMetazoa"/>
        </authorList>
    </citation>
    <scope>IDENTIFICATION</scope>
    <source>
        <strain evidence="1">Israel</strain>
    </source>
</reference>
<dbReference type="VEuPathDB" id="VectorBase:PPAI007103"/>
<dbReference type="PANTHER" id="PTHR20992:SF9">
    <property type="entry name" value="AT15442P-RELATED"/>
    <property type="match status" value="1"/>
</dbReference>
<dbReference type="PANTHER" id="PTHR20992">
    <property type="entry name" value="AT15442P-RELATED"/>
    <property type="match status" value="1"/>
</dbReference>
<name>A0A1B0GPD9_PHLPP</name>
<dbReference type="VEuPathDB" id="VectorBase:PPAPM1_007000"/>
<accession>A0A1B0GPD9</accession>
<sequence length="212" mass="22336">MELLRKNAPPSCDGGTKMLPRIRSEGFNVLHGGAGILGLSQGAPGVLVEGTEWQGSSAHPTHNFCPNPNSLVLRLCLESLNFPLEFLSQGLGIVELAVLRGRYEIFESGIGFLAREIVEGSDSPEGFFFGLIVCISNGYYGLQEGLTREMLSRCELHSLVVGILIALPSGAAVAIGILGENAGSLAGVAISASLLPPAVNSGFHESGQRTYR</sequence>
<keyword evidence="2" id="KW-1185">Reference proteome</keyword>
<dbReference type="EnsemblMetazoa" id="PPAI007103-RA">
    <property type="protein sequence ID" value="PPAI007103-PA"/>
    <property type="gene ID" value="PPAI007103"/>
</dbReference>
<dbReference type="Proteomes" id="UP000092462">
    <property type="component" value="Unassembled WGS sequence"/>
</dbReference>
<organism evidence="1 2">
    <name type="scientific">Phlebotomus papatasi</name>
    <name type="common">Sandfly</name>
    <dbReference type="NCBI Taxonomy" id="29031"/>
    <lineage>
        <taxon>Eukaryota</taxon>
        <taxon>Metazoa</taxon>
        <taxon>Ecdysozoa</taxon>
        <taxon>Arthropoda</taxon>
        <taxon>Hexapoda</taxon>
        <taxon>Insecta</taxon>
        <taxon>Pterygota</taxon>
        <taxon>Neoptera</taxon>
        <taxon>Endopterygota</taxon>
        <taxon>Diptera</taxon>
        <taxon>Nematocera</taxon>
        <taxon>Psychodoidea</taxon>
        <taxon>Psychodidae</taxon>
        <taxon>Phlebotomus</taxon>
        <taxon>Phlebotomus</taxon>
    </lineage>
</organism>
<evidence type="ECO:0000313" key="1">
    <source>
        <dbReference type="EnsemblMetazoa" id="PPAI007103-PA"/>
    </source>
</evidence>
<dbReference type="InterPro" id="IPR005240">
    <property type="entry name" value="DUF389"/>
</dbReference>
<proteinExistence type="predicted"/>
<protein>
    <submittedName>
        <fullName evidence="1">Uncharacterized protein</fullName>
    </submittedName>
</protein>
<dbReference type="AlphaFoldDB" id="A0A1B0GPD9"/>
<dbReference type="Pfam" id="PF04087">
    <property type="entry name" value="DUF389"/>
    <property type="match status" value="1"/>
</dbReference>